<proteinExistence type="predicted"/>
<keyword evidence="3" id="KW-1185">Reference proteome</keyword>
<reference evidence="3" key="1">
    <citation type="journal article" date="2019" name="Int. J. Syst. Evol. Microbiol.">
        <title>The Global Catalogue of Microorganisms (GCM) 10K type strain sequencing project: providing services to taxonomists for standard genome sequencing and annotation.</title>
        <authorList>
            <consortium name="The Broad Institute Genomics Platform"/>
            <consortium name="The Broad Institute Genome Sequencing Center for Infectious Disease"/>
            <person name="Wu L."/>
            <person name="Ma J."/>
        </authorList>
    </citation>
    <scope>NUCLEOTIDE SEQUENCE [LARGE SCALE GENOMIC DNA]</scope>
    <source>
        <strain evidence="3">JCM 16673</strain>
    </source>
</reference>
<feature type="compositionally biased region" description="Low complexity" evidence="1">
    <location>
        <begin position="38"/>
        <end position="47"/>
    </location>
</feature>
<evidence type="ECO:0000313" key="3">
    <source>
        <dbReference type="Proteomes" id="UP001501353"/>
    </source>
</evidence>
<feature type="compositionally biased region" description="Basic and acidic residues" evidence="1">
    <location>
        <begin position="12"/>
        <end position="29"/>
    </location>
</feature>
<accession>A0ABP7SMF8</accession>
<gene>
    <name evidence="2" type="ORF">GCM10022212_04430</name>
</gene>
<organism evidence="2 3">
    <name type="scientific">Actimicrobium antarcticum</name>
    <dbReference type="NCBI Taxonomy" id="1051899"/>
    <lineage>
        <taxon>Bacteria</taxon>
        <taxon>Pseudomonadati</taxon>
        <taxon>Pseudomonadota</taxon>
        <taxon>Betaproteobacteria</taxon>
        <taxon>Burkholderiales</taxon>
        <taxon>Oxalobacteraceae</taxon>
        <taxon>Actimicrobium</taxon>
    </lineage>
</organism>
<evidence type="ECO:0000313" key="2">
    <source>
        <dbReference type="EMBL" id="GAA4013532.1"/>
    </source>
</evidence>
<comment type="caution">
    <text evidence="2">The sequence shown here is derived from an EMBL/GenBank/DDBJ whole genome shotgun (WGS) entry which is preliminary data.</text>
</comment>
<dbReference type="RefSeq" id="WP_344761590.1">
    <property type="nucleotide sequence ID" value="NZ_BAAAZE010000003.1"/>
</dbReference>
<name>A0ABP7SMF8_9BURK</name>
<evidence type="ECO:0000256" key="1">
    <source>
        <dbReference type="SAM" id="MobiDB-lite"/>
    </source>
</evidence>
<sequence>MSAPKIPPGKKTHTDNDPPPPKKQDKPDGDPTATKPDTSSSSTSTTSLMDSVNSAIANAPDDTIRQNLMNYQNRVLDQYNNHQISESQFRAEEARILDQFSKDGDSSRDIGG</sequence>
<feature type="region of interest" description="Disordered" evidence="1">
    <location>
        <begin position="1"/>
        <end position="61"/>
    </location>
</feature>
<dbReference type="EMBL" id="BAAAZE010000003">
    <property type="protein sequence ID" value="GAA4013532.1"/>
    <property type="molecule type" value="Genomic_DNA"/>
</dbReference>
<dbReference type="Proteomes" id="UP001501353">
    <property type="component" value="Unassembled WGS sequence"/>
</dbReference>
<protein>
    <submittedName>
        <fullName evidence="2">Uncharacterized protein</fullName>
    </submittedName>
</protein>